<dbReference type="GO" id="GO:0005829">
    <property type="term" value="C:cytosol"/>
    <property type="evidence" value="ECO:0007669"/>
    <property type="project" value="TreeGrafter"/>
</dbReference>
<organism evidence="5 6">
    <name type="scientific">Spiroplasma eriocheiris</name>
    <dbReference type="NCBI Taxonomy" id="315358"/>
    <lineage>
        <taxon>Bacteria</taxon>
        <taxon>Bacillati</taxon>
        <taxon>Mycoplasmatota</taxon>
        <taxon>Mollicutes</taxon>
        <taxon>Entomoplasmatales</taxon>
        <taxon>Spiroplasmataceae</taxon>
        <taxon>Spiroplasma</taxon>
    </lineage>
</organism>
<keyword evidence="2 5" id="KW-0489">Methyltransferase</keyword>
<keyword evidence="3 5" id="KW-0808">Transferase</keyword>
<evidence type="ECO:0000256" key="1">
    <source>
        <dbReference type="ARBA" id="ARBA00007228"/>
    </source>
</evidence>
<dbReference type="PATRIC" id="fig|743698.3.peg.219"/>
<dbReference type="InterPro" id="IPR029064">
    <property type="entry name" value="Ribosomal_eL30-like_sf"/>
</dbReference>
<dbReference type="InterPro" id="IPR013123">
    <property type="entry name" value="SpoU_subst-bd"/>
</dbReference>
<evidence type="ECO:0000313" key="6">
    <source>
        <dbReference type="Proteomes" id="UP000035661"/>
    </source>
</evidence>
<evidence type="ECO:0000256" key="2">
    <source>
        <dbReference type="ARBA" id="ARBA00022603"/>
    </source>
</evidence>
<dbReference type="NCBIfam" id="TIGR00186">
    <property type="entry name" value="rRNA_methyl_3"/>
    <property type="match status" value="1"/>
</dbReference>
<feature type="domain" description="RNA 2-O ribose methyltransferase substrate binding" evidence="4">
    <location>
        <begin position="6"/>
        <end position="80"/>
    </location>
</feature>
<dbReference type="CDD" id="cd18103">
    <property type="entry name" value="SpoU-like_RlmB"/>
    <property type="match status" value="1"/>
</dbReference>
<dbReference type="InterPro" id="IPR004441">
    <property type="entry name" value="rRNA_MeTrfase_TrmH"/>
</dbReference>
<dbReference type="GO" id="GO:0008173">
    <property type="term" value="F:RNA methyltransferase activity"/>
    <property type="evidence" value="ECO:0007669"/>
    <property type="project" value="InterPro"/>
</dbReference>
<dbReference type="AlphaFoldDB" id="A0A0H3XHK9"/>
<dbReference type="SUPFAM" id="SSF75217">
    <property type="entry name" value="alpha/beta knot"/>
    <property type="match status" value="1"/>
</dbReference>
<sequence>MQEYMYIYGINAVKESLLNKNIKIKCLYVSENSKLITEIITIAQKGHLPVKQVSKQTLLKLTNSEKTQNVVLEIYKPQYYSLEELAMKAHQKQHPFLLILDQIFDPHNFGAILRTCDMFGVDGVIILDKRQVELNATVAKTSAGGFNYVPICKINNLTNAVEYLKKQGYWIYATSLNDKAQRVNSLEYDTPIALILGNEGKGVSQKLLQHADFNIFIPTNGHLDSLNVSVAAGILIYQIKNSQQQL</sequence>
<dbReference type="PANTHER" id="PTHR46429:SF1">
    <property type="entry name" value="23S RRNA (GUANOSINE-2'-O-)-METHYLTRANSFERASE RLMB"/>
    <property type="match status" value="1"/>
</dbReference>
<evidence type="ECO:0000313" key="5">
    <source>
        <dbReference type="EMBL" id="AKM53805.1"/>
    </source>
</evidence>
<dbReference type="STRING" id="315358.SERIO_v1c02170"/>
<dbReference type="InterPro" id="IPR029028">
    <property type="entry name" value="Alpha/beta_knot_MTases"/>
</dbReference>
<protein>
    <submittedName>
        <fullName evidence="5">tRNA/rRNA methyltransferase</fullName>
    </submittedName>
</protein>
<keyword evidence="6" id="KW-1185">Reference proteome</keyword>
<dbReference type="InterPro" id="IPR029026">
    <property type="entry name" value="tRNA_m1G_MTases_N"/>
</dbReference>
<gene>
    <name evidence="5" type="primary">rlmB</name>
    <name evidence="5" type="ORF">SERIO_v1c02170</name>
</gene>
<dbReference type="Gene3D" id="3.40.1280.10">
    <property type="match status" value="1"/>
</dbReference>
<dbReference type="Gene3D" id="3.30.1330.30">
    <property type="match status" value="1"/>
</dbReference>
<dbReference type="PANTHER" id="PTHR46429">
    <property type="entry name" value="23S RRNA (GUANOSINE-2'-O-)-METHYLTRANSFERASE RLMB"/>
    <property type="match status" value="1"/>
</dbReference>
<accession>A0A0H3XHK9</accession>
<evidence type="ECO:0000259" key="4">
    <source>
        <dbReference type="SMART" id="SM00967"/>
    </source>
</evidence>
<comment type="similarity">
    <text evidence="1">Belongs to the class IV-like SAM-binding methyltransferase superfamily. RNA methyltransferase TrmH family.</text>
</comment>
<dbReference type="RefSeq" id="WP_047791077.1">
    <property type="nucleotide sequence ID" value="NZ_CP011856.1"/>
</dbReference>
<dbReference type="Pfam" id="PF00588">
    <property type="entry name" value="SpoU_methylase"/>
    <property type="match status" value="1"/>
</dbReference>
<dbReference type="GO" id="GO:0003723">
    <property type="term" value="F:RNA binding"/>
    <property type="evidence" value="ECO:0007669"/>
    <property type="project" value="InterPro"/>
</dbReference>
<reference evidence="6" key="2">
    <citation type="submission" date="2015-06" db="EMBL/GenBank/DDBJ databases">
        <title>Complete genome sequence of Spiroplasma eriocheiris TDA-040725-5 (DSM 21848).</title>
        <authorList>
            <person name="Lo W.-S."/>
            <person name="Kuo C.-H."/>
        </authorList>
    </citation>
    <scope>NUCLEOTIDE SEQUENCE [LARGE SCALE GENOMIC DNA]</scope>
    <source>
        <strain evidence="6">TDA-040725-5</strain>
    </source>
</reference>
<dbReference type="KEGG" id="seri:SERIO_v1c02170"/>
<proteinExistence type="inferred from homology"/>
<dbReference type="Pfam" id="PF08032">
    <property type="entry name" value="SpoU_sub_bind"/>
    <property type="match status" value="1"/>
</dbReference>
<dbReference type="SUPFAM" id="SSF55315">
    <property type="entry name" value="L30e-like"/>
    <property type="match status" value="1"/>
</dbReference>
<dbReference type="GO" id="GO:0006396">
    <property type="term" value="P:RNA processing"/>
    <property type="evidence" value="ECO:0007669"/>
    <property type="project" value="InterPro"/>
</dbReference>
<dbReference type="InterPro" id="IPR001537">
    <property type="entry name" value="SpoU_MeTrfase"/>
</dbReference>
<dbReference type="FunFam" id="3.40.1280.10:FF:000008">
    <property type="entry name" value="Group 3 RNA methyltransferase TrmH"/>
    <property type="match status" value="1"/>
</dbReference>
<dbReference type="SMART" id="SM00967">
    <property type="entry name" value="SpoU_sub_bind"/>
    <property type="match status" value="1"/>
</dbReference>
<dbReference type="GO" id="GO:0032259">
    <property type="term" value="P:methylation"/>
    <property type="evidence" value="ECO:0007669"/>
    <property type="project" value="UniProtKB-KW"/>
</dbReference>
<dbReference type="EMBL" id="CP011856">
    <property type="protein sequence ID" value="AKM53805.1"/>
    <property type="molecule type" value="Genomic_DNA"/>
</dbReference>
<reference evidence="5 6" key="1">
    <citation type="journal article" date="2015" name="Genome Biol. Evol.">
        <title>Found and Lost: The Fates of Horizontally Acquired Genes in Arthropod-Symbiotic Spiroplasma.</title>
        <authorList>
            <person name="Lo W.S."/>
            <person name="Gasparich G.E."/>
            <person name="Kuo C.H."/>
        </authorList>
    </citation>
    <scope>NUCLEOTIDE SEQUENCE [LARGE SCALE GENOMIC DNA]</scope>
    <source>
        <strain evidence="6">TDA-040725-5</strain>
    </source>
</reference>
<evidence type="ECO:0000256" key="3">
    <source>
        <dbReference type="ARBA" id="ARBA00022679"/>
    </source>
</evidence>
<dbReference type="Proteomes" id="UP000035661">
    <property type="component" value="Chromosome"/>
</dbReference>
<name>A0A0H3XHK9_9MOLU</name>